<protein>
    <submittedName>
        <fullName evidence="1">Uncharacterized protein</fullName>
    </submittedName>
</protein>
<accession>A0A5C5ZLI4</accession>
<comment type="caution">
    <text evidence="1">The sequence shown here is derived from an EMBL/GenBank/DDBJ whole genome shotgun (WGS) entry which is preliminary data.</text>
</comment>
<proteinExistence type="predicted"/>
<name>A0A5C5ZLI4_9BACT</name>
<gene>
    <name evidence="1" type="ORF">Pla100_57660</name>
</gene>
<evidence type="ECO:0000313" key="1">
    <source>
        <dbReference type="EMBL" id="TWT88035.1"/>
    </source>
</evidence>
<keyword evidence="2" id="KW-1185">Reference proteome</keyword>
<evidence type="ECO:0000313" key="2">
    <source>
        <dbReference type="Proteomes" id="UP000316213"/>
    </source>
</evidence>
<dbReference type="Proteomes" id="UP000316213">
    <property type="component" value="Unassembled WGS sequence"/>
</dbReference>
<reference evidence="1 2" key="1">
    <citation type="submission" date="2019-02" db="EMBL/GenBank/DDBJ databases">
        <title>Deep-cultivation of Planctomycetes and their phenomic and genomic characterization uncovers novel biology.</title>
        <authorList>
            <person name="Wiegand S."/>
            <person name="Jogler M."/>
            <person name="Boedeker C."/>
            <person name="Pinto D."/>
            <person name="Vollmers J."/>
            <person name="Rivas-Marin E."/>
            <person name="Kohn T."/>
            <person name="Peeters S.H."/>
            <person name="Heuer A."/>
            <person name="Rast P."/>
            <person name="Oberbeckmann S."/>
            <person name="Bunk B."/>
            <person name="Jeske O."/>
            <person name="Meyerdierks A."/>
            <person name="Storesund J.E."/>
            <person name="Kallscheuer N."/>
            <person name="Luecker S."/>
            <person name="Lage O.M."/>
            <person name="Pohl T."/>
            <person name="Merkel B.J."/>
            <person name="Hornburger P."/>
            <person name="Mueller R.-W."/>
            <person name="Bruemmer F."/>
            <person name="Labrenz M."/>
            <person name="Spormann A.M."/>
            <person name="Op Den Camp H."/>
            <person name="Overmann J."/>
            <person name="Amann R."/>
            <person name="Jetten M.S.M."/>
            <person name="Mascher T."/>
            <person name="Medema M.H."/>
            <person name="Devos D.P."/>
            <person name="Kaster A.-K."/>
            <person name="Ovreas L."/>
            <person name="Rohde M."/>
            <person name="Galperin M.Y."/>
            <person name="Jogler C."/>
        </authorList>
    </citation>
    <scope>NUCLEOTIDE SEQUENCE [LARGE SCALE GENOMIC DNA]</scope>
    <source>
        <strain evidence="1 2">Pla100</strain>
    </source>
</reference>
<dbReference type="EMBL" id="SJPM01000022">
    <property type="protein sequence ID" value="TWT88035.1"/>
    <property type="molecule type" value="Genomic_DNA"/>
</dbReference>
<dbReference type="AlphaFoldDB" id="A0A5C5ZLI4"/>
<organism evidence="1 2">
    <name type="scientific">Neorhodopirellula pilleata</name>
    <dbReference type="NCBI Taxonomy" id="2714738"/>
    <lineage>
        <taxon>Bacteria</taxon>
        <taxon>Pseudomonadati</taxon>
        <taxon>Planctomycetota</taxon>
        <taxon>Planctomycetia</taxon>
        <taxon>Pirellulales</taxon>
        <taxon>Pirellulaceae</taxon>
        <taxon>Neorhodopirellula</taxon>
    </lineage>
</organism>
<sequence length="105" mass="11205">MNPSLTLRVTIKSTRRYRVAADWVVSVGPVLCVHHSGDVDGEVGQSSAAGDFAGVINAEFDVVVLSQYEHGDLGFLRVDNPVFGNTGFGVVGAFVFLRGQVVCYS</sequence>